<accession>A0A4P0YC36</accession>
<sequence>MGVRPLSNGAKFFHDMRRRRAIGITHTEIDNIFAAPTRSHFQFSSNVKNVRRETIDTRKTAFRTGFSHRFL</sequence>
<name>A0A4P0YC36_KLEPN</name>
<gene>
    <name evidence="1" type="ORF">NCTC9183_05202</name>
</gene>
<organism evidence="1">
    <name type="scientific">Klebsiella pneumoniae</name>
    <dbReference type="NCBI Taxonomy" id="573"/>
    <lineage>
        <taxon>Bacteria</taxon>
        <taxon>Pseudomonadati</taxon>
        <taxon>Pseudomonadota</taxon>
        <taxon>Gammaproteobacteria</taxon>
        <taxon>Enterobacterales</taxon>
        <taxon>Enterobacteriaceae</taxon>
        <taxon>Klebsiella/Raoultella group</taxon>
        <taxon>Klebsiella</taxon>
        <taxon>Klebsiella pneumoniae complex</taxon>
    </lineage>
</organism>
<protein>
    <submittedName>
        <fullName evidence="1">Uncharacterized protein</fullName>
    </submittedName>
</protein>
<dbReference type="AlphaFoldDB" id="A0A4P0YC36"/>
<evidence type="ECO:0000313" key="1">
    <source>
        <dbReference type="EMBL" id="VTM57806.1"/>
    </source>
</evidence>
<reference evidence="1" key="1">
    <citation type="submission" date="2019-04" db="EMBL/GenBank/DDBJ databases">
        <authorList>
            <consortium name="Pathogen Informatics"/>
        </authorList>
    </citation>
    <scope>NUCLEOTIDE SEQUENCE</scope>
    <source>
        <strain evidence="1">NCTC9183</strain>
    </source>
</reference>
<dbReference type="Proteomes" id="UP000507695">
    <property type="component" value="Unassembled WGS sequence"/>
</dbReference>
<proteinExistence type="predicted"/>
<dbReference type="EMBL" id="CABDVL010000003">
    <property type="protein sequence ID" value="VTM57806.1"/>
    <property type="molecule type" value="Genomic_DNA"/>
</dbReference>